<dbReference type="Proteomes" id="UP000294952">
    <property type="component" value="Unassembled WGS sequence"/>
</dbReference>
<sequence length="65" mass="7405">MTVKVTLPDGGLDSYMRFGDTYVEHGDGSLDVIRTGVKDTLRYTSDEWVGVEGDRNTSKTRFFRR</sequence>
<protein>
    <submittedName>
        <fullName evidence="2">Uncharacterized protein</fullName>
    </submittedName>
</protein>
<evidence type="ECO:0000313" key="1">
    <source>
        <dbReference type="EMBL" id="KKF03380.1"/>
    </source>
</evidence>
<reference evidence="2 5" key="1">
    <citation type="journal article" date="2015" name="Genome Biol. Evol.">
        <title>Characterization of Three Mycobacterium spp. with Potential Use in Bioremediation by Genome Sequencing and Comparative Genomics.</title>
        <authorList>
            <person name="Das S."/>
            <person name="Pettersson B.M."/>
            <person name="Behra P.R."/>
            <person name="Ramesh M."/>
            <person name="Dasgupta S."/>
            <person name="Bhattacharya A."/>
            <person name="Kirsebom L.A."/>
        </authorList>
    </citation>
    <scope>NUCLEOTIDE SEQUENCE [LARGE SCALE GENOMIC DNA]</scope>
    <source>
        <strain evidence="2 5">DSM 44075</strain>
    </source>
</reference>
<evidence type="ECO:0000313" key="2">
    <source>
        <dbReference type="EMBL" id="KMO77301.1"/>
    </source>
</evidence>
<evidence type="ECO:0000313" key="5">
    <source>
        <dbReference type="Proteomes" id="UP000036313"/>
    </source>
</evidence>
<dbReference type="EMBL" id="JYNU01000010">
    <property type="protein sequence ID" value="KMO77301.1"/>
    <property type="molecule type" value="Genomic_DNA"/>
</dbReference>
<comment type="caution">
    <text evidence="2">The sequence shown here is derived from an EMBL/GenBank/DDBJ whole genome shotgun (WGS) entry which is preliminary data.</text>
</comment>
<dbReference type="AlphaFoldDB" id="A0A0J6YXZ5"/>
<dbReference type="EMBL" id="LAUZ02000013">
    <property type="protein sequence ID" value="KKF03380.1"/>
    <property type="molecule type" value="Genomic_DNA"/>
</dbReference>
<evidence type="ECO:0000313" key="4">
    <source>
        <dbReference type="Proteomes" id="UP000034150"/>
    </source>
</evidence>
<accession>A0A0J6YXZ5</accession>
<dbReference type="RefSeq" id="WP_046361611.1">
    <property type="nucleotide sequence ID" value="NZ_CALTXN010000032.1"/>
</dbReference>
<proteinExistence type="predicted"/>
<keyword evidence="4" id="KW-1185">Reference proteome</keyword>
<organism evidence="2 5">
    <name type="scientific">Mycolicibacterium obuense</name>
    <dbReference type="NCBI Taxonomy" id="1807"/>
    <lineage>
        <taxon>Bacteria</taxon>
        <taxon>Bacillati</taxon>
        <taxon>Actinomycetota</taxon>
        <taxon>Actinomycetes</taxon>
        <taxon>Mycobacteriales</taxon>
        <taxon>Mycobacteriaceae</taxon>
        <taxon>Mycolicibacterium</taxon>
    </lineage>
</organism>
<dbReference type="PATRIC" id="fig|1807.13.peg.1602"/>
<reference evidence="3 6" key="3">
    <citation type="submission" date="2019-01" db="EMBL/GenBank/DDBJ databases">
        <title>High-quality-draft genome sequences of five non-tuberculosis mycobacteriaceae isolated from a nosocomial environment.</title>
        <authorList>
            <person name="Tiago I."/>
            <person name="Alarico S."/>
            <person name="Pereira S.G."/>
            <person name="Coelho C."/>
            <person name="Maranha A."/>
            <person name="Empadinhas N."/>
        </authorList>
    </citation>
    <scope>NUCLEOTIDE SEQUENCE [LARGE SCALE GENOMIC DNA]</scope>
    <source>
        <strain evidence="3 6">22DIII</strain>
    </source>
</reference>
<dbReference type="Proteomes" id="UP000036313">
    <property type="component" value="Unassembled WGS sequence"/>
</dbReference>
<reference evidence="1 4" key="2">
    <citation type="submission" date="2015-04" db="EMBL/GenBank/DDBJ databases">
        <title>Genome sequence of Mycobacterium obuense UC1.</title>
        <authorList>
            <person name="Greninger A.L."/>
            <person name="Cunningham G."/>
            <person name="Chiu C.Y."/>
            <person name="Miller S."/>
        </authorList>
    </citation>
    <scope>NUCLEOTIDE SEQUENCE [LARGE SCALE GENOMIC DNA]</scope>
    <source>
        <strain evidence="1 4">UC1</strain>
    </source>
</reference>
<dbReference type="EMBL" id="SDLP01000005">
    <property type="protein sequence ID" value="TDL06691.1"/>
    <property type="molecule type" value="Genomic_DNA"/>
</dbReference>
<evidence type="ECO:0000313" key="6">
    <source>
        <dbReference type="Proteomes" id="UP000294952"/>
    </source>
</evidence>
<dbReference type="OrthoDB" id="4633378at2"/>
<dbReference type="Proteomes" id="UP000034150">
    <property type="component" value="Unassembled WGS sequence"/>
</dbReference>
<gene>
    <name evidence="3" type="ORF">EUA04_18530</name>
    <name evidence="2" type="ORF">MOBUDSM44075_01870</name>
    <name evidence="1" type="ORF">WN67_03075</name>
</gene>
<name>A0A0J6YXZ5_9MYCO</name>
<evidence type="ECO:0000313" key="3">
    <source>
        <dbReference type="EMBL" id="TDL06691.1"/>
    </source>
</evidence>